<sequence length="61" mass="6996">MYKTIMRPTYSDREMRTVTIDSEPWFVAADVTNTGQTGMQDARIIDDFYDAHAYSNAERAA</sequence>
<evidence type="ECO:0008006" key="3">
    <source>
        <dbReference type="Google" id="ProtNLM"/>
    </source>
</evidence>
<evidence type="ECO:0000313" key="2">
    <source>
        <dbReference type="Proteomes" id="UP000094426"/>
    </source>
</evidence>
<dbReference type="AlphaFoldDB" id="A0A1E2SHZ6"/>
<organism evidence="1 2">
    <name type="scientific">Leifsonia xyli subsp. xyli</name>
    <dbReference type="NCBI Taxonomy" id="59736"/>
    <lineage>
        <taxon>Bacteria</taxon>
        <taxon>Bacillati</taxon>
        <taxon>Actinomycetota</taxon>
        <taxon>Actinomycetes</taxon>
        <taxon>Micrococcales</taxon>
        <taxon>Microbacteriaceae</taxon>
        <taxon>Leifsonia</taxon>
    </lineage>
</organism>
<evidence type="ECO:0000313" key="1">
    <source>
        <dbReference type="EMBL" id="ODA89495.1"/>
    </source>
</evidence>
<accession>A0A1E2SHZ6</accession>
<proteinExistence type="predicted"/>
<dbReference type="EMBL" id="LNZG01000046">
    <property type="protein sequence ID" value="ODA89495.1"/>
    <property type="molecule type" value="Genomic_DNA"/>
</dbReference>
<dbReference type="RefSeq" id="WP_041767335.1">
    <property type="nucleotide sequence ID" value="NZ_LNZG01000046.1"/>
</dbReference>
<gene>
    <name evidence="1" type="ORF">ATY41_05235</name>
</gene>
<name>A0A1E2SHZ6_LEIXY</name>
<dbReference type="Proteomes" id="UP000094426">
    <property type="component" value="Unassembled WGS sequence"/>
</dbReference>
<comment type="caution">
    <text evidence="1">The sequence shown here is derived from an EMBL/GenBank/DDBJ whole genome shotgun (WGS) entry which is preliminary data.</text>
</comment>
<protein>
    <recommendedName>
        <fullName evidence="3">Bro-N domain-containing protein</fullName>
    </recommendedName>
</protein>
<reference evidence="1 2" key="1">
    <citation type="submission" date="2015-11" db="EMBL/GenBank/DDBJ databases">
        <authorList>
            <person name="Zhang Y."/>
            <person name="Guo Z."/>
        </authorList>
    </citation>
    <scope>NUCLEOTIDE SEQUENCE [LARGE SCALE GENOMIC DNA]</scope>
    <source>
        <strain evidence="2">gdw1</strain>
    </source>
</reference>